<reference evidence="2 3" key="1">
    <citation type="submission" date="2021-06" db="EMBL/GenBank/DDBJ databases">
        <title>Caerostris extrusa draft genome.</title>
        <authorList>
            <person name="Kono N."/>
            <person name="Arakawa K."/>
        </authorList>
    </citation>
    <scope>NUCLEOTIDE SEQUENCE [LARGE SCALE GENOMIC DNA]</scope>
</reference>
<name>A0AAV4QB02_CAEEX</name>
<evidence type="ECO:0000313" key="3">
    <source>
        <dbReference type="Proteomes" id="UP001054945"/>
    </source>
</evidence>
<dbReference type="EMBL" id="BPLR01006071">
    <property type="protein sequence ID" value="GIY07223.1"/>
    <property type="molecule type" value="Genomic_DNA"/>
</dbReference>
<comment type="caution">
    <text evidence="2">The sequence shown here is derived from an EMBL/GenBank/DDBJ whole genome shotgun (WGS) entry which is preliminary data.</text>
</comment>
<keyword evidence="3" id="KW-1185">Reference proteome</keyword>
<evidence type="ECO:0000256" key="1">
    <source>
        <dbReference type="SAM" id="MobiDB-lite"/>
    </source>
</evidence>
<protein>
    <submittedName>
        <fullName evidence="2">Uncharacterized protein</fullName>
    </submittedName>
</protein>
<feature type="compositionally biased region" description="Basic and acidic residues" evidence="1">
    <location>
        <begin position="1"/>
        <end position="29"/>
    </location>
</feature>
<proteinExistence type="predicted"/>
<gene>
    <name evidence="2" type="ORF">CEXT_32111</name>
</gene>
<dbReference type="Proteomes" id="UP001054945">
    <property type="component" value="Unassembled WGS sequence"/>
</dbReference>
<sequence>MPRLHSTEDADRTADGRPEPYRRVSDHSTKHSSKGVRGTHTMLALLKRRALNLRAGCLPSHQHLLRLHKHP</sequence>
<accession>A0AAV4QB02</accession>
<dbReference type="AlphaFoldDB" id="A0AAV4QB02"/>
<organism evidence="2 3">
    <name type="scientific">Caerostris extrusa</name>
    <name type="common">Bark spider</name>
    <name type="synonym">Caerostris bankana</name>
    <dbReference type="NCBI Taxonomy" id="172846"/>
    <lineage>
        <taxon>Eukaryota</taxon>
        <taxon>Metazoa</taxon>
        <taxon>Ecdysozoa</taxon>
        <taxon>Arthropoda</taxon>
        <taxon>Chelicerata</taxon>
        <taxon>Arachnida</taxon>
        <taxon>Araneae</taxon>
        <taxon>Araneomorphae</taxon>
        <taxon>Entelegynae</taxon>
        <taxon>Araneoidea</taxon>
        <taxon>Araneidae</taxon>
        <taxon>Caerostris</taxon>
    </lineage>
</organism>
<evidence type="ECO:0000313" key="2">
    <source>
        <dbReference type="EMBL" id="GIY07223.1"/>
    </source>
</evidence>
<feature type="region of interest" description="Disordered" evidence="1">
    <location>
        <begin position="1"/>
        <end position="39"/>
    </location>
</feature>